<gene>
    <name evidence="5" type="ORF">EBO15_29485</name>
</gene>
<dbReference type="EMBL" id="RFFG01000066">
    <property type="protein sequence ID" value="RMI39496.1"/>
    <property type="molecule type" value="Genomic_DNA"/>
</dbReference>
<dbReference type="PROSITE" id="PS00041">
    <property type="entry name" value="HTH_ARAC_FAMILY_1"/>
    <property type="match status" value="1"/>
</dbReference>
<keyword evidence="2" id="KW-0238">DNA-binding</keyword>
<accession>A0A3M2LQY5</accession>
<dbReference type="SMART" id="SM00342">
    <property type="entry name" value="HTH_ARAC"/>
    <property type="match status" value="1"/>
</dbReference>
<keyword evidence="6" id="KW-1185">Reference proteome</keyword>
<dbReference type="OrthoDB" id="4549023at2"/>
<name>A0A3M2LQY5_9ACTN</name>
<comment type="caution">
    <text evidence="5">The sequence shown here is derived from an EMBL/GenBank/DDBJ whole genome shotgun (WGS) entry which is preliminary data.</text>
</comment>
<dbReference type="InterPro" id="IPR050204">
    <property type="entry name" value="AraC_XylS_family_regulators"/>
</dbReference>
<sequence length="269" mass="29305">MLTTVPLANRPDFTVSAVTCRSDHTRWSPAETYDAYRLVLVRTGRFRRRASGDHTDLDTTRAYVGAPSDEEQFAHPSGGDVCTSITVAPHLWHALAGDAATPDRHSLYVDAPVDLAHRRVLASARAGDVDYALCEDLLALLAAAVRDTVDAPTPSRPRPRAADRALVAAARDAILEDHPASGTLVSLADLLDASPYRLSRAFPRELGVTITRFRHRVRLARALDRLESGETDLAALAADLGYADQPHLTRTARDHLGQTPTTLRRLLTP</sequence>
<reference evidence="5 6" key="1">
    <citation type="submission" date="2018-10" db="EMBL/GenBank/DDBJ databases">
        <title>Isolation from soil.</title>
        <authorList>
            <person name="Hu J."/>
        </authorList>
    </citation>
    <scope>NUCLEOTIDE SEQUENCE [LARGE SCALE GENOMIC DNA]</scope>
    <source>
        <strain evidence="5 6">NEAU-Ht49</strain>
    </source>
</reference>
<dbReference type="SUPFAM" id="SSF46689">
    <property type="entry name" value="Homeodomain-like"/>
    <property type="match status" value="1"/>
</dbReference>
<dbReference type="AlphaFoldDB" id="A0A3M2LQY5"/>
<dbReference type="PROSITE" id="PS01124">
    <property type="entry name" value="HTH_ARAC_FAMILY_2"/>
    <property type="match status" value="1"/>
</dbReference>
<keyword evidence="1" id="KW-0805">Transcription regulation</keyword>
<dbReference type="InterPro" id="IPR018060">
    <property type="entry name" value="HTH_AraC"/>
</dbReference>
<evidence type="ECO:0000259" key="4">
    <source>
        <dbReference type="PROSITE" id="PS01124"/>
    </source>
</evidence>
<evidence type="ECO:0000313" key="5">
    <source>
        <dbReference type="EMBL" id="RMI39496.1"/>
    </source>
</evidence>
<dbReference type="Gene3D" id="1.10.10.60">
    <property type="entry name" value="Homeodomain-like"/>
    <property type="match status" value="1"/>
</dbReference>
<feature type="domain" description="HTH araC/xylS-type" evidence="4">
    <location>
        <begin position="168"/>
        <end position="266"/>
    </location>
</feature>
<dbReference type="Pfam" id="PF12833">
    <property type="entry name" value="HTH_18"/>
    <property type="match status" value="1"/>
</dbReference>
<evidence type="ECO:0000256" key="3">
    <source>
        <dbReference type="ARBA" id="ARBA00023163"/>
    </source>
</evidence>
<dbReference type="Proteomes" id="UP000282674">
    <property type="component" value="Unassembled WGS sequence"/>
</dbReference>
<evidence type="ECO:0000256" key="2">
    <source>
        <dbReference type="ARBA" id="ARBA00023125"/>
    </source>
</evidence>
<keyword evidence="3" id="KW-0804">Transcription</keyword>
<evidence type="ECO:0000313" key="6">
    <source>
        <dbReference type="Proteomes" id="UP000282674"/>
    </source>
</evidence>
<dbReference type="GO" id="GO:0043565">
    <property type="term" value="F:sequence-specific DNA binding"/>
    <property type="evidence" value="ECO:0007669"/>
    <property type="project" value="InterPro"/>
</dbReference>
<dbReference type="PANTHER" id="PTHR46796">
    <property type="entry name" value="HTH-TYPE TRANSCRIPTIONAL ACTIVATOR RHAS-RELATED"/>
    <property type="match status" value="1"/>
</dbReference>
<dbReference type="InterPro" id="IPR018062">
    <property type="entry name" value="HTH_AraC-typ_CS"/>
</dbReference>
<organism evidence="5 6">
    <name type="scientific">Actinomadura harenae</name>
    <dbReference type="NCBI Taxonomy" id="2483351"/>
    <lineage>
        <taxon>Bacteria</taxon>
        <taxon>Bacillati</taxon>
        <taxon>Actinomycetota</taxon>
        <taxon>Actinomycetes</taxon>
        <taxon>Streptosporangiales</taxon>
        <taxon>Thermomonosporaceae</taxon>
        <taxon>Actinomadura</taxon>
    </lineage>
</organism>
<evidence type="ECO:0000256" key="1">
    <source>
        <dbReference type="ARBA" id="ARBA00023015"/>
    </source>
</evidence>
<dbReference type="GO" id="GO:0003700">
    <property type="term" value="F:DNA-binding transcription factor activity"/>
    <property type="evidence" value="ECO:0007669"/>
    <property type="project" value="InterPro"/>
</dbReference>
<dbReference type="InterPro" id="IPR009057">
    <property type="entry name" value="Homeodomain-like_sf"/>
</dbReference>
<proteinExistence type="predicted"/>
<protein>
    <submittedName>
        <fullName evidence="5">AraC family transcriptional regulator</fullName>
    </submittedName>
</protein>
<dbReference type="RefSeq" id="WP_122197730.1">
    <property type="nucleotide sequence ID" value="NZ_JBHSKC010000011.1"/>
</dbReference>